<dbReference type="EMBL" id="PIQO01000049">
    <property type="protein sequence ID" value="PKR82398.1"/>
    <property type="molecule type" value="Genomic_DNA"/>
</dbReference>
<proteinExistence type="predicted"/>
<dbReference type="Proteomes" id="UP000233440">
    <property type="component" value="Unassembled WGS sequence"/>
</dbReference>
<reference evidence="1 2" key="1">
    <citation type="submission" date="2017-11" db="EMBL/GenBank/DDBJ databases">
        <title>Bacillus camelliae sp. nov., isolated from pu'er tea.</title>
        <authorList>
            <person name="Niu L."/>
        </authorList>
    </citation>
    <scope>NUCLEOTIDE SEQUENCE [LARGE SCALE GENOMIC DNA]</scope>
    <source>
        <strain evidence="1 2">7578-1</strain>
    </source>
</reference>
<dbReference type="RefSeq" id="WP_101356830.1">
    <property type="nucleotide sequence ID" value="NZ_PIQO01000049.1"/>
</dbReference>
<keyword evidence="2" id="KW-1185">Reference proteome</keyword>
<dbReference type="AlphaFoldDB" id="A0A2N3LCP9"/>
<evidence type="ECO:0000313" key="2">
    <source>
        <dbReference type="Proteomes" id="UP000233440"/>
    </source>
</evidence>
<protein>
    <submittedName>
        <fullName evidence="1">Uncharacterized protein</fullName>
    </submittedName>
</protein>
<comment type="caution">
    <text evidence="1">The sequence shown here is derived from an EMBL/GenBank/DDBJ whole genome shotgun (WGS) entry which is preliminary data.</text>
</comment>
<dbReference type="OrthoDB" id="2969915at2"/>
<accession>A0A2N3LCP9</accession>
<gene>
    <name evidence="1" type="ORF">CWO92_24735</name>
</gene>
<sequence>MIEKENEYKNAVNCIKKWSKHWLTTSASRKYAGADSMKEPAAKTLKYISSLDDSMSFKQKLESLYGFFEESDKKERESQFMGTGFYFDLMSYIRNSYKRVENGEPVIKNINR</sequence>
<evidence type="ECO:0000313" key="1">
    <source>
        <dbReference type="EMBL" id="PKR82398.1"/>
    </source>
</evidence>
<organism evidence="1 2">
    <name type="scientific">Heyndrickxia camelliae</name>
    <dbReference type="NCBI Taxonomy" id="1707093"/>
    <lineage>
        <taxon>Bacteria</taxon>
        <taxon>Bacillati</taxon>
        <taxon>Bacillota</taxon>
        <taxon>Bacilli</taxon>
        <taxon>Bacillales</taxon>
        <taxon>Bacillaceae</taxon>
        <taxon>Heyndrickxia</taxon>
    </lineage>
</organism>
<name>A0A2N3LCP9_9BACI</name>